<keyword evidence="1 5" id="KW-0540">Nuclease</keyword>
<feature type="active site" description="Proton donor/acceptor" evidence="5">
    <location>
        <position position="279"/>
    </location>
</feature>
<comment type="subcellular location">
    <subcellularLocation>
        <location evidence="5">Nucleus</location>
    </subcellularLocation>
</comment>
<feature type="region of interest" description="Disordered" evidence="6">
    <location>
        <begin position="1"/>
        <end position="48"/>
    </location>
</feature>
<evidence type="ECO:0000256" key="3">
    <source>
        <dbReference type="ARBA" id="ARBA00023239"/>
    </source>
</evidence>
<evidence type="ECO:0000313" key="8">
    <source>
        <dbReference type="Proteomes" id="UP000572817"/>
    </source>
</evidence>
<name>A0A8H4IZ45_9PEZI</name>
<dbReference type="PANTHER" id="PTHR13522:SF3">
    <property type="entry name" value="U6 SNRNA PHOSPHODIESTERASE 1"/>
    <property type="match status" value="1"/>
</dbReference>
<evidence type="ECO:0000256" key="5">
    <source>
        <dbReference type="HAMAP-Rule" id="MF_03040"/>
    </source>
</evidence>
<dbReference type="EC" id="3.1.4.-" evidence="5"/>
<comment type="caution">
    <text evidence="7">The sequence shown here is derived from an EMBL/GenBank/DDBJ whole genome shotgun (WGS) entry which is preliminary data.</text>
</comment>
<dbReference type="HAMAP" id="MF_03040">
    <property type="entry name" value="USB1"/>
    <property type="match status" value="1"/>
</dbReference>
<dbReference type="Gene3D" id="3.90.1140.10">
    <property type="entry name" value="Cyclic phosphodiesterase"/>
    <property type="match status" value="1"/>
</dbReference>
<evidence type="ECO:0000313" key="7">
    <source>
        <dbReference type="EMBL" id="KAF4310191.1"/>
    </source>
</evidence>
<reference evidence="7" key="1">
    <citation type="submission" date="2020-04" db="EMBL/GenBank/DDBJ databases">
        <title>Genome Assembly and Annotation of Botryosphaeria dothidea sdau 11-99, a Latent Pathogen of Apple Fruit Ring Rot in China.</title>
        <authorList>
            <person name="Yu C."/>
            <person name="Diao Y."/>
            <person name="Lu Q."/>
            <person name="Zhao J."/>
            <person name="Cui S."/>
            <person name="Peng C."/>
            <person name="He B."/>
            <person name="Liu H."/>
        </authorList>
    </citation>
    <scope>NUCLEOTIDE SEQUENCE [LARGE SCALE GENOMIC DNA]</scope>
    <source>
        <strain evidence="7">Sdau11-99</strain>
    </source>
</reference>
<dbReference type="PANTHER" id="PTHR13522">
    <property type="entry name" value="U6 SNRNA PHOSPHODIESTERASE 1"/>
    <property type="match status" value="1"/>
</dbReference>
<evidence type="ECO:0000256" key="2">
    <source>
        <dbReference type="ARBA" id="ARBA00022801"/>
    </source>
</evidence>
<comment type="function">
    <text evidence="5">Phosphodiesterase responsible for the U6 snRNA 3' end processing. Acts as an exoribonuclease (RNase) responsible for trimming the poly(U) tract of the last nucleotides in the pre-U6 snRNA molecule, leading to the formation of mature U6 snRNA.</text>
</comment>
<evidence type="ECO:0000256" key="1">
    <source>
        <dbReference type="ARBA" id="ARBA00022722"/>
    </source>
</evidence>
<sequence length="347" mass="38229">MAPLVDYSDSDSDPEPAAPPAKKQRRGPTEPSSAPSRRSAPLPPLPAHFHDLYATSARQSTQDDPALHAGRKRAIPHMDGHWPSHVYLEWHPNAAESRTLQLLLDRVERATAHHYHISPRTDDAAAQQQICSSLLTALNTPAPLHVSLSRTLPLPTDSRAPFLDALTKELRHSGARPFEACFEGLKWVPNFDCSRWFLVLGVRRPANDDLNRLLLAANQAAKKFGYPELYSGSKNRDQQGEGVDMTGDWAYASVKARKKEEASTKGLVSGIDDRSNAFHVSLAWSLEPPPGELRDLIAVDEVSEPMLQEIAQMSVKLEVVKIKVGNAIHSIDIAPKRKEEKGILGLG</sequence>
<dbReference type="Pfam" id="PF09749">
    <property type="entry name" value="HVSL"/>
    <property type="match status" value="1"/>
</dbReference>
<dbReference type="AlphaFoldDB" id="A0A8H4IZ45"/>
<keyword evidence="2 5" id="KW-0378">Hydrolase</keyword>
<feature type="compositionally biased region" description="Low complexity" evidence="6">
    <location>
        <begin position="31"/>
        <end position="40"/>
    </location>
</feature>
<dbReference type="GO" id="GO:0005634">
    <property type="term" value="C:nucleus"/>
    <property type="evidence" value="ECO:0007669"/>
    <property type="project" value="UniProtKB-SubCell"/>
</dbReference>
<keyword evidence="4 5" id="KW-0539">Nucleus</keyword>
<evidence type="ECO:0000256" key="4">
    <source>
        <dbReference type="ARBA" id="ARBA00023242"/>
    </source>
</evidence>
<keyword evidence="8" id="KW-1185">Reference proteome</keyword>
<dbReference type="GO" id="GO:1990838">
    <property type="term" value="F:poly(U)-specific exoribonuclease activity, producing 3' uridine cyclic phosphate ends"/>
    <property type="evidence" value="ECO:0007669"/>
    <property type="project" value="UniProtKB-UniRule"/>
</dbReference>
<dbReference type="OrthoDB" id="49151at2759"/>
<dbReference type="GO" id="GO:0016829">
    <property type="term" value="F:lyase activity"/>
    <property type="evidence" value="ECO:0007669"/>
    <property type="project" value="UniProtKB-KW"/>
</dbReference>
<dbReference type="EMBL" id="WWBZ02000016">
    <property type="protein sequence ID" value="KAF4310191.1"/>
    <property type="molecule type" value="Genomic_DNA"/>
</dbReference>
<evidence type="ECO:0000256" key="6">
    <source>
        <dbReference type="SAM" id="MobiDB-lite"/>
    </source>
</evidence>
<proteinExistence type="inferred from homology"/>
<keyword evidence="3" id="KW-0456">Lyase</keyword>
<protein>
    <recommendedName>
        <fullName evidence="5">U6 snRNA phosphodiesterase</fullName>
        <ecNumber evidence="5">3.1.4.-</ecNumber>
    </recommendedName>
</protein>
<dbReference type="Proteomes" id="UP000572817">
    <property type="component" value="Unassembled WGS sequence"/>
</dbReference>
<dbReference type="GO" id="GO:0034477">
    <property type="term" value="P:U6 snRNA 3'-end processing"/>
    <property type="evidence" value="ECO:0007669"/>
    <property type="project" value="UniProtKB-UniRule"/>
</dbReference>
<comment type="similarity">
    <text evidence="5">Belongs to the 2H phosphoesterase superfamily. USB1 family.</text>
</comment>
<feature type="active site" description="Proton donor/acceptor" evidence="5">
    <location>
        <position position="145"/>
    </location>
</feature>
<gene>
    <name evidence="5" type="primary">USB1</name>
    <name evidence="7" type="ORF">GTA08_BOTSDO02557</name>
</gene>
<accession>A0A8H4IZ45</accession>
<organism evidence="7 8">
    <name type="scientific">Botryosphaeria dothidea</name>
    <dbReference type="NCBI Taxonomy" id="55169"/>
    <lineage>
        <taxon>Eukaryota</taxon>
        <taxon>Fungi</taxon>
        <taxon>Dikarya</taxon>
        <taxon>Ascomycota</taxon>
        <taxon>Pezizomycotina</taxon>
        <taxon>Dothideomycetes</taxon>
        <taxon>Dothideomycetes incertae sedis</taxon>
        <taxon>Botryosphaeriales</taxon>
        <taxon>Botryosphaeriaceae</taxon>
        <taxon>Botryosphaeria</taxon>
    </lineage>
</organism>
<dbReference type="InterPro" id="IPR027521">
    <property type="entry name" value="Usb1"/>
</dbReference>